<evidence type="ECO:0000259" key="4">
    <source>
        <dbReference type="PROSITE" id="PS51379"/>
    </source>
</evidence>
<dbReference type="EMBL" id="PHEX01000006">
    <property type="protein sequence ID" value="PKQ28751.1"/>
    <property type="molecule type" value="Genomic_DNA"/>
</dbReference>
<keyword evidence="1" id="KW-0479">Metal-binding</keyword>
<dbReference type="InterPro" id="IPR017896">
    <property type="entry name" value="4Fe4S_Fe-S-bd"/>
</dbReference>
<evidence type="ECO:0000256" key="3">
    <source>
        <dbReference type="ARBA" id="ARBA00023014"/>
    </source>
</evidence>
<proteinExistence type="predicted"/>
<dbReference type="SUPFAM" id="SSF54862">
    <property type="entry name" value="4Fe-4S ferredoxins"/>
    <property type="match status" value="1"/>
</dbReference>
<dbReference type="InterPro" id="IPR017900">
    <property type="entry name" value="4Fe4S_Fe_S_CS"/>
</dbReference>
<dbReference type="AlphaFoldDB" id="A0A2N3G7R5"/>
<evidence type="ECO:0000313" key="6">
    <source>
        <dbReference type="Proteomes" id="UP000233654"/>
    </source>
</evidence>
<feature type="domain" description="4Fe-4S ferredoxin-type" evidence="4">
    <location>
        <begin position="257"/>
        <end position="286"/>
    </location>
</feature>
<organism evidence="5 6">
    <name type="scientific">Candidatus Anoxymicrobium japonicum</name>
    <dbReference type="NCBI Taxonomy" id="2013648"/>
    <lineage>
        <taxon>Bacteria</taxon>
        <taxon>Bacillati</taxon>
        <taxon>Actinomycetota</taxon>
        <taxon>Candidatus Geothermincolia</taxon>
        <taxon>Candidatus Geothermincolales</taxon>
        <taxon>Candidatus Anoxymicrobiaceae</taxon>
        <taxon>Candidatus Anoxymicrobium</taxon>
    </lineage>
</organism>
<dbReference type="Proteomes" id="UP000233654">
    <property type="component" value="Unassembled WGS sequence"/>
</dbReference>
<name>A0A2N3G7R5_9ACTN</name>
<dbReference type="GO" id="GO:0051536">
    <property type="term" value="F:iron-sulfur cluster binding"/>
    <property type="evidence" value="ECO:0007669"/>
    <property type="project" value="UniProtKB-KW"/>
</dbReference>
<evidence type="ECO:0000256" key="2">
    <source>
        <dbReference type="ARBA" id="ARBA00023004"/>
    </source>
</evidence>
<keyword evidence="3" id="KW-0411">Iron-sulfur</keyword>
<feature type="domain" description="4Fe-4S ferredoxin-type" evidence="4">
    <location>
        <begin position="229"/>
        <end position="256"/>
    </location>
</feature>
<keyword evidence="2" id="KW-0408">Iron</keyword>
<dbReference type="PROSITE" id="PS51379">
    <property type="entry name" value="4FE4S_FER_2"/>
    <property type="match status" value="2"/>
</dbReference>
<reference evidence="5 6" key="1">
    <citation type="journal article" date="2017" name="ISME J.">
        <title>Potential for microbial H2 and metal transformations associated with novel bacteria and archaea in deep terrestrial subsurface sediments.</title>
        <authorList>
            <person name="Hernsdorf A.W."/>
            <person name="Amano Y."/>
            <person name="Miyakawa K."/>
            <person name="Ise K."/>
            <person name="Suzuki Y."/>
            <person name="Anantharaman K."/>
            <person name="Probst A."/>
            <person name="Burstein D."/>
            <person name="Thomas B.C."/>
            <person name="Banfield J.F."/>
        </authorList>
    </citation>
    <scope>NUCLEOTIDE SEQUENCE [LARGE SCALE GENOMIC DNA]</scope>
    <source>
        <strain evidence="5">HGW-Actinobacteria-3</strain>
    </source>
</reference>
<dbReference type="PROSITE" id="PS00198">
    <property type="entry name" value="4FE4S_FER_1"/>
    <property type="match status" value="1"/>
</dbReference>
<evidence type="ECO:0000256" key="1">
    <source>
        <dbReference type="ARBA" id="ARBA00022723"/>
    </source>
</evidence>
<dbReference type="Pfam" id="PF12838">
    <property type="entry name" value="Fer4_7"/>
    <property type="match status" value="1"/>
</dbReference>
<dbReference type="GO" id="GO:0046872">
    <property type="term" value="F:metal ion binding"/>
    <property type="evidence" value="ECO:0007669"/>
    <property type="project" value="UniProtKB-KW"/>
</dbReference>
<gene>
    <name evidence="5" type="ORF">CVT63_01185</name>
</gene>
<sequence length="307" mass="33719">MKDSTEKMLEMLGAENAETAVHAYLYGRYIPHYLYQMAKNTPLVQKKPEEEIPPEVEEILEILASKVLREILTVETSTYHGKIVPLELAEGLVTIQEDIDIRNISESIIPYPIARDIVLKNPDNIAVLDCACRHLQDNPCLPLDVCLIVGDPVASFAVEHGVSNARKITQPEALEILRAEHKRGHVHAAYFKDVVGGRFYAICNCCSCCCLGMQSWNKMRLPMVCASGYRARVAGECTGCGDCAEKCPFFAIEVDDDAAVVDSEKCMGCGVCEGACEAGAIRLALDPSKGEPLDIKALISWSNKGER</sequence>
<accession>A0A2N3G7R5</accession>
<comment type="caution">
    <text evidence="5">The sequence shown here is derived from an EMBL/GenBank/DDBJ whole genome shotgun (WGS) entry which is preliminary data.</text>
</comment>
<dbReference type="Gene3D" id="3.30.70.20">
    <property type="match status" value="1"/>
</dbReference>
<evidence type="ECO:0000313" key="5">
    <source>
        <dbReference type="EMBL" id="PKQ28751.1"/>
    </source>
</evidence>
<protein>
    <submittedName>
        <fullName evidence="5">4Fe-4S ferredoxin</fullName>
    </submittedName>
</protein>